<reference evidence="2 3" key="1">
    <citation type="submission" date="2011-09" db="EMBL/GenBank/DDBJ databases">
        <title>The Genome Sequence of Plasmodium vivax North Korean.</title>
        <authorList>
            <consortium name="The Broad Institute Genome Sequencing Platform"/>
            <consortium name="The Broad Institute Genome Sequencing Center for Infectious Disease"/>
            <person name="Neafsey D."/>
            <person name="Carlton J."/>
            <person name="Barnwell J."/>
            <person name="Collins W."/>
            <person name="Escalante A."/>
            <person name="Mullikin J."/>
            <person name="Saul A."/>
            <person name="Guigo R."/>
            <person name="Camara F."/>
            <person name="Young S.K."/>
            <person name="Zeng Q."/>
            <person name="Gargeya S."/>
            <person name="Fitzgerald M."/>
            <person name="Haas B."/>
            <person name="Abouelleil A."/>
            <person name="Alvarado L."/>
            <person name="Arachchi H.M."/>
            <person name="Berlin A."/>
            <person name="Brown A."/>
            <person name="Chapman S.B."/>
            <person name="Chen Z."/>
            <person name="Dunbar C."/>
            <person name="Freedman E."/>
            <person name="Gearin G."/>
            <person name="Gellesch M."/>
            <person name="Goldberg J."/>
            <person name="Griggs A."/>
            <person name="Gujja S."/>
            <person name="Heiman D."/>
            <person name="Howarth C."/>
            <person name="Larson L."/>
            <person name="Lui A."/>
            <person name="MacDonald P.J.P."/>
            <person name="Montmayeur A."/>
            <person name="Murphy C."/>
            <person name="Neiman D."/>
            <person name="Pearson M."/>
            <person name="Priest M."/>
            <person name="Roberts A."/>
            <person name="Saif S."/>
            <person name="Shea T."/>
            <person name="Shenoy N."/>
            <person name="Sisk P."/>
            <person name="Stolte C."/>
            <person name="Sykes S."/>
            <person name="Wortman J."/>
            <person name="Nusbaum C."/>
            <person name="Birren B."/>
        </authorList>
    </citation>
    <scope>NUCLEOTIDE SEQUENCE [LARGE SCALE GENOMIC DNA]</scope>
    <source>
        <strain evidence="2 3">North Korean</strain>
    </source>
</reference>
<evidence type="ECO:0000313" key="2">
    <source>
        <dbReference type="EMBL" id="KNA00873.1"/>
    </source>
</evidence>
<dbReference type="EMBL" id="KQ235302">
    <property type="protein sequence ID" value="KNA00873.1"/>
    <property type="molecule type" value="Genomic_DNA"/>
</dbReference>
<keyword evidence="1" id="KW-0472">Membrane</keyword>
<accession>A0A0J9U1C4</accession>
<dbReference type="Proteomes" id="UP000053239">
    <property type="component" value="Unassembled WGS sequence"/>
</dbReference>
<protein>
    <submittedName>
        <fullName evidence="2">Uncharacterized protein</fullName>
    </submittedName>
</protein>
<gene>
    <name evidence="2" type="ORF">PVNG_06205</name>
</gene>
<feature type="transmembrane region" description="Helical" evidence="1">
    <location>
        <begin position="115"/>
        <end position="134"/>
    </location>
</feature>
<dbReference type="AlphaFoldDB" id="A0A0J9U1C4"/>
<evidence type="ECO:0000313" key="3">
    <source>
        <dbReference type="Proteomes" id="UP000053239"/>
    </source>
</evidence>
<proteinExistence type="predicted"/>
<keyword evidence="1" id="KW-1133">Transmembrane helix</keyword>
<organism evidence="2 3">
    <name type="scientific">Plasmodium vivax North Korean</name>
    <dbReference type="NCBI Taxonomy" id="1035514"/>
    <lineage>
        <taxon>Eukaryota</taxon>
        <taxon>Sar</taxon>
        <taxon>Alveolata</taxon>
        <taxon>Apicomplexa</taxon>
        <taxon>Aconoidasida</taxon>
        <taxon>Haemosporida</taxon>
        <taxon>Plasmodiidae</taxon>
        <taxon>Plasmodium</taxon>
        <taxon>Plasmodium (Plasmodium)</taxon>
    </lineage>
</organism>
<feature type="transmembrane region" description="Helical" evidence="1">
    <location>
        <begin position="154"/>
        <end position="175"/>
    </location>
</feature>
<name>A0A0J9U1C4_PLAVI</name>
<sequence>MIRILQHFIQYCNDNKNNMKLLSFMKEFINIFYEKKKSKYLEIFRECKNVRNSKIYCHLYTTCKGKFEKDLNLIEKNSDSYVKEQEEYINNLSEIDLWIIKAKAMFQDSEAMSRILPTIMSTITAILFFAFFLYKVHINYIFMNLDTYKIMIKIFIIKIYLDIFILIFPFFYLLLDCST</sequence>
<evidence type="ECO:0000256" key="1">
    <source>
        <dbReference type="SAM" id="Phobius"/>
    </source>
</evidence>
<keyword evidence="1" id="KW-0812">Transmembrane</keyword>